<comment type="caution">
    <text evidence="1">The sequence shown here is derived from an EMBL/GenBank/DDBJ whole genome shotgun (WGS) entry which is preliminary data.</text>
</comment>
<dbReference type="InterPro" id="IPR029045">
    <property type="entry name" value="ClpP/crotonase-like_dom_sf"/>
</dbReference>
<name>A0A1S1UDT3_9BURK</name>
<sequence>MKRLIVMGLMAGIGTLGSAAELRRVGGDTIALRGAIAEGDVDQLRQLATPATTVLRINSAGGDPQAAMLLGRYLRQRQWRLVVDTVCAGSCALYVFPAAQHTSIPDTAVLALQESAFLRAQEGPQHMRRSLIEAGVPADELERDTAALAVQLAQVAALEAAFAAELGIAPAFYRDFRQVAAQADGMRQRFPDQEAAVYWWPRAARLQRCYGIAGVQEGTRAARLAPDGYLYVPALSALVMGDQALQACP</sequence>
<dbReference type="RefSeq" id="WP_071075175.1">
    <property type="nucleotide sequence ID" value="NZ_LFKP01000003.1"/>
</dbReference>
<dbReference type="EMBL" id="LFKP01000003">
    <property type="protein sequence ID" value="OHV97984.1"/>
    <property type="molecule type" value="Genomic_DNA"/>
</dbReference>
<dbReference type="Proteomes" id="UP000179840">
    <property type="component" value="Unassembled WGS sequence"/>
</dbReference>
<dbReference type="SUPFAM" id="SSF52096">
    <property type="entry name" value="ClpP/crotonase"/>
    <property type="match status" value="1"/>
</dbReference>
<evidence type="ECO:0000313" key="1">
    <source>
        <dbReference type="EMBL" id="OHV97984.1"/>
    </source>
</evidence>
<gene>
    <name evidence="1" type="ORF">AKG95_01565</name>
</gene>
<dbReference type="AlphaFoldDB" id="A0A1S1UDT3"/>
<proteinExistence type="predicted"/>
<evidence type="ECO:0000313" key="2">
    <source>
        <dbReference type="Proteomes" id="UP000179840"/>
    </source>
</evidence>
<organism evidence="1 2">
    <name type="scientific">Janthinobacterium lividum</name>
    <dbReference type="NCBI Taxonomy" id="29581"/>
    <lineage>
        <taxon>Bacteria</taxon>
        <taxon>Pseudomonadati</taxon>
        <taxon>Pseudomonadota</taxon>
        <taxon>Betaproteobacteria</taxon>
        <taxon>Burkholderiales</taxon>
        <taxon>Oxalobacteraceae</taxon>
        <taxon>Janthinobacterium</taxon>
    </lineage>
</organism>
<accession>A0A1S1UDT3</accession>
<reference evidence="1 2" key="1">
    <citation type="submission" date="2015-06" db="EMBL/GenBank/DDBJ databases">
        <title>Draft genome sequencing of a biphenyl-degrading bacterium, Janthinobacterium lividum MEG1.</title>
        <authorList>
            <person name="Shimodaira J."/>
            <person name="Hatta T."/>
        </authorList>
    </citation>
    <scope>NUCLEOTIDE SEQUENCE [LARGE SCALE GENOMIC DNA]</scope>
    <source>
        <strain evidence="1 2">MEG1</strain>
    </source>
</reference>
<protein>
    <submittedName>
        <fullName evidence="1">Uncharacterized protein</fullName>
    </submittedName>
</protein>